<dbReference type="NCBIfam" id="TIGR03464">
    <property type="entry name" value="HpnC"/>
    <property type="match status" value="1"/>
</dbReference>
<dbReference type="Gene3D" id="1.10.600.10">
    <property type="entry name" value="Farnesyl Diphosphate Synthase"/>
    <property type="match status" value="1"/>
</dbReference>
<accession>A0A1H8FNQ7</accession>
<sequence>MPSKAPPPVTHYENFPVASLLCPKPLRPAVAATYHFARTADDIADEGEATASARLAELQRYREALTLACDLRPYPSDGAWFTIMAPLQQAIMRHALPTALLHDLLTAFERDIRHSEAGAVYARHDDLLDYAHYSANPVGRLMLHLYGVRSEAAMQQSDAICTALQLFNFWQDISVDVARGRYYLPEDLSSAHGVDARSPMQAPAAHRAALLDALLARARSLMLQGVPLPDAVARVAGRKAAWELRLVMQGGLRIGEKTAQLGADAFRKRPRIGALDGVRMLLRSLQCPG</sequence>
<dbReference type="InterPro" id="IPR002060">
    <property type="entry name" value="Squ/phyt_synthse"/>
</dbReference>
<dbReference type="Proteomes" id="UP000199531">
    <property type="component" value="Unassembled WGS sequence"/>
</dbReference>
<dbReference type="InterPro" id="IPR044843">
    <property type="entry name" value="Trans_IPPS_bact-type"/>
</dbReference>
<dbReference type="GO" id="GO:0004311">
    <property type="term" value="F:geranylgeranyl diphosphate synthase activity"/>
    <property type="evidence" value="ECO:0007669"/>
    <property type="project" value="InterPro"/>
</dbReference>
<dbReference type="SUPFAM" id="SSF48576">
    <property type="entry name" value="Terpenoid synthases"/>
    <property type="match status" value="1"/>
</dbReference>
<dbReference type="PANTHER" id="PTHR31480">
    <property type="entry name" value="BIFUNCTIONAL LYCOPENE CYCLASE/PHYTOENE SYNTHASE"/>
    <property type="match status" value="1"/>
</dbReference>
<protein>
    <submittedName>
        <fullName evidence="1">Squalene synthase HpnC</fullName>
    </submittedName>
</protein>
<evidence type="ECO:0000313" key="2">
    <source>
        <dbReference type="Proteomes" id="UP000199531"/>
    </source>
</evidence>
<reference evidence="1 2" key="1">
    <citation type="submission" date="2016-10" db="EMBL/GenBank/DDBJ databases">
        <authorList>
            <person name="de Groot N.N."/>
        </authorList>
    </citation>
    <scope>NUCLEOTIDE SEQUENCE [LARGE SCALE GENOMIC DNA]</scope>
    <source>
        <strain evidence="1 2">DSM 15123</strain>
    </source>
</reference>
<evidence type="ECO:0000313" key="1">
    <source>
        <dbReference type="EMBL" id="SEN33342.1"/>
    </source>
</evidence>
<dbReference type="EMBL" id="FOCW01000001">
    <property type="protein sequence ID" value="SEN33342.1"/>
    <property type="molecule type" value="Genomic_DNA"/>
</dbReference>
<keyword evidence="2" id="KW-1185">Reference proteome</keyword>
<gene>
    <name evidence="1" type="ORF">SAMN02745977_01125</name>
</gene>
<dbReference type="SFLD" id="SFLDS00005">
    <property type="entry name" value="Isoprenoid_Synthase_Type_I"/>
    <property type="match status" value="1"/>
</dbReference>
<dbReference type="InterPro" id="IPR008949">
    <property type="entry name" value="Isoprenoid_synthase_dom_sf"/>
</dbReference>
<dbReference type="RefSeq" id="WP_200785719.1">
    <property type="nucleotide sequence ID" value="NZ_FOCW01000001.1"/>
</dbReference>
<name>A0A1H8FNQ7_9BURK</name>
<dbReference type="SFLD" id="SFLDG01212">
    <property type="entry name" value="Phytoene_synthase_like"/>
    <property type="match status" value="1"/>
</dbReference>
<dbReference type="SFLD" id="SFLDG01018">
    <property type="entry name" value="Squalene/Phytoene_Synthase_Lik"/>
    <property type="match status" value="1"/>
</dbReference>
<dbReference type="AlphaFoldDB" id="A0A1H8FNQ7"/>
<proteinExistence type="predicted"/>
<dbReference type="Pfam" id="PF00494">
    <property type="entry name" value="SQS_PSY"/>
    <property type="match status" value="1"/>
</dbReference>
<dbReference type="STRING" id="1121117.SAMN02745977_01125"/>
<dbReference type="InterPro" id="IPR017827">
    <property type="entry name" value="HSQ_synthase_HpnC"/>
</dbReference>
<organism evidence="1 2">
    <name type="scientific">Brachymonas denitrificans DSM 15123</name>
    <dbReference type="NCBI Taxonomy" id="1121117"/>
    <lineage>
        <taxon>Bacteria</taxon>
        <taxon>Pseudomonadati</taxon>
        <taxon>Pseudomonadota</taxon>
        <taxon>Betaproteobacteria</taxon>
        <taxon>Burkholderiales</taxon>
        <taxon>Comamonadaceae</taxon>
        <taxon>Brachymonas</taxon>
    </lineage>
</organism>